<organism evidence="1 2">
    <name type="scientific">Clostridium thermobutyricum DSM 4928</name>
    <dbReference type="NCBI Taxonomy" id="1121339"/>
    <lineage>
        <taxon>Bacteria</taxon>
        <taxon>Bacillati</taxon>
        <taxon>Bacillota</taxon>
        <taxon>Clostridia</taxon>
        <taxon>Eubacteriales</taxon>
        <taxon>Clostridiaceae</taxon>
        <taxon>Clostridium</taxon>
    </lineage>
</organism>
<dbReference type="AlphaFoldDB" id="A0A1V4SW81"/>
<dbReference type="RefSeq" id="WP_002599605.1">
    <property type="nucleotide sequence ID" value="NZ_LTAY01000043.1"/>
</dbReference>
<protein>
    <submittedName>
        <fullName evidence="1">Uncharacterized protein</fullName>
    </submittedName>
</protein>
<comment type="caution">
    <text evidence="1">The sequence shown here is derived from an EMBL/GenBank/DDBJ whole genome shotgun (WGS) entry which is preliminary data.</text>
</comment>
<reference evidence="1 2" key="1">
    <citation type="submission" date="2016-02" db="EMBL/GenBank/DDBJ databases">
        <title>Genome sequence of Clostridium thermobutyricum DSM 4928.</title>
        <authorList>
            <person name="Poehlein A."/>
            <person name="Daniel R."/>
        </authorList>
    </citation>
    <scope>NUCLEOTIDE SEQUENCE [LARGE SCALE GENOMIC DNA]</scope>
    <source>
        <strain evidence="1 2">DSM 4928</strain>
    </source>
</reference>
<dbReference type="EMBL" id="LTAY01000043">
    <property type="protein sequence ID" value="OPX47581.1"/>
    <property type="molecule type" value="Genomic_DNA"/>
</dbReference>
<dbReference type="Proteomes" id="UP000191448">
    <property type="component" value="Unassembled WGS sequence"/>
</dbReference>
<evidence type="ECO:0000313" key="1">
    <source>
        <dbReference type="EMBL" id="OPX47581.1"/>
    </source>
</evidence>
<accession>A0A1V4SW81</accession>
<sequence>MKNTLVNELNNLSKLTCAELLNLAKNAKTEEEISFYIHLFNENLAKKARKVIDGDM</sequence>
<gene>
    <name evidence="1" type="ORF">CLTHE_17460</name>
</gene>
<proteinExistence type="predicted"/>
<evidence type="ECO:0000313" key="2">
    <source>
        <dbReference type="Proteomes" id="UP000191448"/>
    </source>
</evidence>
<name>A0A1V4SW81_9CLOT</name>